<name>A0A8X6U0T4_NEPPI</name>
<gene>
    <name evidence="2" type="ORF">NPIL_164941</name>
</gene>
<evidence type="ECO:0000313" key="2">
    <source>
        <dbReference type="EMBL" id="GFT68303.1"/>
    </source>
</evidence>
<reference evidence="2" key="1">
    <citation type="submission" date="2020-08" db="EMBL/GenBank/DDBJ databases">
        <title>Multicomponent nature underlies the extraordinary mechanical properties of spider dragline silk.</title>
        <authorList>
            <person name="Kono N."/>
            <person name="Nakamura H."/>
            <person name="Mori M."/>
            <person name="Yoshida Y."/>
            <person name="Ohtoshi R."/>
            <person name="Malay A.D."/>
            <person name="Moran D.A.P."/>
            <person name="Tomita M."/>
            <person name="Numata K."/>
            <person name="Arakawa K."/>
        </authorList>
    </citation>
    <scope>NUCLEOTIDE SEQUENCE</scope>
</reference>
<organism evidence="2 3">
    <name type="scientific">Nephila pilipes</name>
    <name type="common">Giant wood spider</name>
    <name type="synonym">Nephila maculata</name>
    <dbReference type="NCBI Taxonomy" id="299642"/>
    <lineage>
        <taxon>Eukaryota</taxon>
        <taxon>Metazoa</taxon>
        <taxon>Ecdysozoa</taxon>
        <taxon>Arthropoda</taxon>
        <taxon>Chelicerata</taxon>
        <taxon>Arachnida</taxon>
        <taxon>Araneae</taxon>
        <taxon>Araneomorphae</taxon>
        <taxon>Entelegynae</taxon>
        <taxon>Araneoidea</taxon>
        <taxon>Nephilidae</taxon>
        <taxon>Nephila</taxon>
    </lineage>
</organism>
<protein>
    <submittedName>
        <fullName evidence="2">Uncharacterized protein</fullName>
    </submittedName>
</protein>
<evidence type="ECO:0000313" key="3">
    <source>
        <dbReference type="Proteomes" id="UP000887013"/>
    </source>
</evidence>
<feature type="region of interest" description="Disordered" evidence="1">
    <location>
        <begin position="32"/>
        <end position="58"/>
    </location>
</feature>
<evidence type="ECO:0000256" key="1">
    <source>
        <dbReference type="SAM" id="MobiDB-lite"/>
    </source>
</evidence>
<proteinExistence type="predicted"/>
<dbReference type="EMBL" id="BMAW01020473">
    <property type="protein sequence ID" value="GFT68303.1"/>
    <property type="molecule type" value="Genomic_DNA"/>
</dbReference>
<accession>A0A8X6U0T4</accession>
<comment type="caution">
    <text evidence="2">The sequence shown here is derived from an EMBL/GenBank/DDBJ whole genome shotgun (WGS) entry which is preliminary data.</text>
</comment>
<feature type="compositionally biased region" description="Basic and acidic residues" evidence="1">
    <location>
        <begin position="41"/>
        <end position="50"/>
    </location>
</feature>
<dbReference type="AlphaFoldDB" id="A0A8X6U0T4"/>
<keyword evidence="3" id="KW-1185">Reference proteome</keyword>
<dbReference type="Proteomes" id="UP000887013">
    <property type="component" value="Unassembled WGS sequence"/>
</dbReference>
<sequence length="156" mass="18437">MLSILGTGRFYDARISSIKLIDSLSMGIDMDRTRRKRETARKKDREEDKKRNKKNNSGFLYGKGKTGFYMHYIFNGSCCDDTSRSEWTSVWNGTVSSALFLRARRYRCEITATHCWESLVEWAGKPQSENLERLRYRSDLRSRKELLKSLRDRMAW</sequence>